<keyword evidence="2" id="KW-1133">Transmembrane helix</keyword>
<feature type="transmembrane region" description="Helical" evidence="2">
    <location>
        <begin position="407"/>
        <end position="426"/>
    </location>
</feature>
<evidence type="ECO:0000313" key="3">
    <source>
        <dbReference type="EMBL" id="KAK9774075.1"/>
    </source>
</evidence>
<gene>
    <name evidence="3" type="ORF">SCAR479_09189</name>
</gene>
<comment type="caution">
    <text evidence="3">The sequence shown here is derived from an EMBL/GenBank/DDBJ whole genome shotgun (WGS) entry which is preliminary data.</text>
</comment>
<dbReference type="PANTHER" id="PTHR39466">
    <property type="entry name" value="RGS DOMAIN-CONTAINING PROTEIN"/>
    <property type="match status" value="1"/>
</dbReference>
<organism evidence="3 4">
    <name type="scientific">Seiridium cardinale</name>
    <dbReference type="NCBI Taxonomy" id="138064"/>
    <lineage>
        <taxon>Eukaryota</taxon>
        <taxon>Fungi</taxon>
        <taxon>Dikarya</taxon>
        <taxon>Ascomycota</taxon>
        <taxon>Pezizomycotina</taxon>
        <taxon>Sordariomycetes</taxon>
        <taxon>Xylariomycetidae</taxon>
        <taxon>Amphisphaeriales</taxon>
        <taxon>Sporocadaceae</taxon>
        <taxon>Seiridium</taxon>
    </lineage>
</organism>
<dbReference type="EMBL" id="JARVKM010000044">
    <property type="protein sequence ID" value="KAK9774075.1"/>
    <property type="molecule type" value="Genomic_DNA"/>
</dbReference>
<accession>A0ABR2XJT0</accession>
<dbReference type="Proteomes" id="UP001465668">
    <property type="component" value="Unassembled WGS sequence"/>
</dbReference>
<sequence>MGILSLSYRRPRQVDRESFRSSFSTENEKEVASLRSSGYGESVGIPEALAFDRIINGGTCPPMTVRDFMNYLTYIEHSAENLQFFLWYRDYVRRFQEAQTSDISLAPEWTQAMEEDALAKINREVADNVKETTEAADIFKGTDFEQPSDHVLHGTDPFTTPPRTPDGNSDASTLYSSQATTFHTQALDTYTAAGSKQPFTIQPFRTEIERVIATYLAVDAPRQLNLSSREHRATIQALAYTTHPSAFRLVVKATENILRRQAHPNFVRWSISNGSPARLCVVLVSALSTAVLATIGAIALTLSSAPRGYRALFALAWFSGIAPAVAASKGMCVILHGFHHRIIRPWELFEDNDEELSTQSFDNFGGANSYEEAPWVVKYEKRSMLRKVFDREIWIQEPALRQIQNTIFVQSCSILMLLGVILVEYMPQGSLSEGAFVKRIKDADA</sequence>
<name>A0ABR2XJT0_9PEZI</name>
<dbReference type="InterPro" id="IPR036305">
    <property type="entry name" value="RGS_sf"/>
</dbReference>
<dbReference type="InterPro" id="IPR044926">
    <property type="entry name" value="RGS_subdomain_2"/>
</dbReference>
<feature type="transmembrane region" description="Helical" evidence="2">
    <location>
        <begin position="314"/>
        <end position="338"/>
    </location>
</feature>
<reference evidence="3 4" key="1">
    <citation type="submission" date="2024-02" db="EMBL/GenBank/DDBJ databases">
        <title>First draft genome assembly of two strains of Seiridium cardinale.</title>
        <authorList>
            <person name="Emiliani G."/>
            <person name="Scali E."/>
        </authorList>
    </citation>
    <scope>NUCLEOTIDE SEQUENCE [LARGE SCALE GENOMIC DNA]</scope>
    <source>
        <strain evidence="3 4">BM-138-000479</strain>
    </source>
</reference>
<keyword evidence="2" id="KW-0472">Membrane</keyword>
<dbReference type="SUPFAM" id="SSF48097">
    <property type="entry name" value="Regulator of G-protein signaling, RGS"/>
    <property type="match status" value="1"/>
</dbReference>
<evidence type="ECO:0008006" key="5">
    <source>
        <dbReference type="Google" id="ProtNLM"/>
    </source>
</evidence>
<feature type="transmembrane region" description="Helical" evidence="2">
    <location>
        <begin position="279"/>
        <end position="302"/>
    </location>
</feature>
<keyword evidence="2" id="KW-0812">Transmembrane</keyword>
<dbReference type="Gene3D" id="1.10.167.10">
    <property type="entry name" value="Regulator of G-protein Signalling 4, domain 2"/>
    <property type="match status" value="1"/>
</dbReference>
<evidence type="ECO:0000313" key="4">
    <source>
        <dbReference type="Proteomes" id="UP001465668"/>
    </source>
</evidence>
<keyword evidence="4" id="KW-1185">Reference proteome</keyword>
<evidence type="ECO:0000256" key="1">
    <source>
        <dbReference type="SAM" id="MobiDB-lite"/>
    </source>
</evidence>
<proteinExistence type="predicted"/>
<evidence type="ECO:0000256" key="2">
    <source>
        <dbReference type="SAM" id="Phobius"/>
    </source>
</evidence>
<dbReference type="PANTHER" id="PTHR39466:SF1">
    <property type="entry name" value="RGS DOMAIN-CONTAINING PROTEIN"/>
    <property type="match status" value="1"/>
</dbReference>
<feature type="region of interest" description="Disordered" evidence="1">
    <location>
        <begin position="146"/>
        <end position="173"/>
    </location>
</feature>
<protein>
    <recommendedName>
        <fullName evidence="5">RGS domain-containing protein</fullName>
    </recommendedName>
</protein>